<dbReference type="Proteomes" id="UP001168821">
    <property type="component" value="Unassembled WGS sequence"/>
</dbReference>
<reference evidence="2" key="1">
    <citation type="journal article" date="2023" name="G3 (Bethesda)">
        <title>Whole genome assemblies of Zophobas morio and Tenebrio molitor.</title>
        <authorList>
            <person name="Kaur S."/>
            <person name="Stinson S.A."/>
            <person name="diCenzo G.C."/>
        </authorList>
    </citation>
    <scope>NUCLEOTIDE SEQUENCE</scope>
    <source>
        <strain evidence="2">QUZm001</strain>
    </source>
</reference>
<dbReference type="EMBL" id="JALNTZ010000002">
    <property type="protein sequence ID" value="KAJ3664385.1"/>
    <property type="molecule type" value="Genomic_DNA"/>
</dbReference>
<feature type="region of interest" description="Disordered" evidence="1">
    <location>
        <begin position="181"/>
        <end position="234"/>
    </location>
</feature>
<dbReference type="AlphaFoldDB" id="A0AA38MN37"/>
<feature type="compositionally biased region" description="Polar residues" evidence="1">
    <location>
        <begin position="181"/>
        <end position="200"/>
    </location>
</feature>
<gene>
    <name evidence="2" type="ORF">Zmor_008560</name>
</gene>
<comment type="caution">
    <text evidence="2">The sequence shown here is derived from an EMBL/GenBank/DDBJ whole genome shotgun (WGS) entry which is preliminary data.</text>
</comment>
<organism evidence="2 3">
    <name type="scientific">Zophobas morio</name>
    <dbReference type="NCBI Taxonomy" id="2755281"/>
    <lineage>
        <taxon>Eukaryota</taxon>
        <taxon>Metazoa</taxon>
        <taxon>Ecdysozoa</taxon>
        <taxon>Arthropoda</taxon>
        <taxon>Hexapoda</taxon>
        <taxon>Insecta</taxon>
        <taxon>Pterygota</taxon>
        <taxon>Neoptera</taxon>
        <taxon>Endopterygota</taxon>
        <taxon>Coleoptera</taxon>
        <taxon>Polyphaga</taxon>
        <taxon>Cucujiformia</taxon>
        <taxon>Tenebrionidae</taxon>
        <taxon>Zophobas</taxon>
    </lineage>
</organism>
<keyword evidence="3" id="KW-1185">Reference proteome</keyword>
<evidence type="ECO:0000313" key="3">
    <source>
        <dbReference type="Proteomes" id="UP001168821"/>
    </source>
</evidence>
<sequence length="234" mass="27060">MAKLDDFLGKKKETAPILDLSKTVANSHEEFRRLLEKVPDFKIKAEKVQMESIKIKDKKFKFKSGKKDVKAMKEPYTFLDPLPREMKNLKISELAAVPIDWKMLTTIRPKSKVEESYFSRLVELKKLENKTRTFEKRQYALDPQIRKLKNKSGVIELRVASCVDCGEDFCNGKECSKFTYDSSARTPEVSKVSQKLLSPESSKVDKPKRKIKRKPRSKSKGKRKSKSKSPKKKV</sequence>
<evidence type="ECO:0000256" key="1">
    <source>
        <dbReference type="SAM" id="MobiDB-lite"/>
    </source>
</evidence>
<proteinExistence type="predicted"/>
<name>A0AA38MN37_9CUCU</name>
<accession>A0AA38MN37</accession>
<feature type="compositionally biased region" description="Basic residues" evidence="1">
    <location>
        <begin position="206"/>
        <end position="234"/>
    </location>
</feature>
<evidence type="ECO:0000313" key="2">
    <source>
        <dbReference type="EMBL" id="KAJ3664385.1"/>
    </source>
</evidence>
<protein>
    <submittedName>
        <fullName evidence="2">Uncharacterized protein</fullName>
    </submittedName>
</protein>